<sequence>MTIQVTDATFEQEVLNADVPVLLDFWAPWCGPCRMIAPILDELADEFAGRAKVVKVNVDDNPETATKFGIRSIPTLLVFKNGEVVATQVGGVPKSQLASLIEQAL</sequence>
<dbReference type="GO" id="GO:0015035">
    <property type="term" value="F:protein-disulfide reductase activity"/>
    <property type="evidence" value="ECO:0007669"/>
    <property type="project" value="UniProtKB-UniRule"/>
</dbReference>
<dbReference type="InterPro" id="IPR013766">
    <property type="entry name" value="Thioredoxin_domain"/>
</dbReference>
<dbReference type="RefSeq" id="WP_078236687.1">
    <property type="nucleotide sequence ID" value="NZ_MUYA01000005.1"/>
</dbReference>
<reference evidence="11 12" key="1">
    <citation type="submission" date="2017-02" db="EMBL/GenBank/DDBJ databases">
        <title>Draft genome sequence of Haemophilus paracuniculus CCUG 43573 type strain.</title>
        <authorList>
            <person name="Engstrom-Jakobsson H."/>
            <person name="Salva-Serra F."/>
            <person name="Thorell K."/>
            <person name="Gonzales-Siles L."/>
            <person name="Karlsson R."/>
            <person name="Boulund F."/>
            <person name="Engstrand L."/>
            <person name="Kristiansson E."/>
            <person name="Moore E."/>
        </authorList>
    </citation>
    <scope>NUCLEOTIDE SEQUENCE [LARGE SCALE GENOMIC DNA]</scope>
    <source>
        <strain evidence="11 12">CCUG 43573</strain>
    </source>
</reference>
<evidence type="ECO:0000256" key="8">
    <source>
        <dbReference type="PIRSR" id="PIRSR000077-1"/>
    </source>
</evidence>
<protein>
    <recommendedName>
        <fullName evidence="6 7">Thioredoxin</fullName>
    </recommendedName>
</protein>
<evidence type="ECO:0000313" key="12">
    <source>
        <dbReference type="Proteomes" id="UP000190867"/>
    </source>
</evidence>
<evidence type="ECO:0000256" key="3">
    <source>
        <dbReference type="ARBA" id="ARBA00022982"/>
    </source>
</evidence>
<dbReference type="InterPro" id="IPR036249">
    <property type="entry name" value="Thioredoxin-like_sf"/>
</dbReference>
<dbReference type="PROSITE" id="PS51352">
    <property type="entry name" value="THIOREDOXIN_2"/>
    <property type="match status" value="1"/>
</dbReference>
<dbReference type="PANTHER" id="PTHR45663:SF11">
    <property type="entry name" value="GEO12009P1"/>
    <property type="match status" value="1"/>
</dbReference>
<dbReference type="PIRSF" id="PIRSF000077">
    <property type="entry name" value="Thioredoxin"/>
    <property type="match status" value="1"/>
</dbReference>
<dbReference type="NCBIfam" id="NF006898">
    <property type="entry name" value="PRK09381.1"/>
    <property type="match status" value="1"/>
</dbReference>
<keyword evidence="2" id="KW-0813">Transport</keyword>
<dbReference type="AlphaFoldDB" id="A0A1T0AST1"/>
<evidence type="ECO:0000313" key="11">
    <source>
        <dbReference type="EMBL" id="OOR99591.1"/>
    </source>
</evidence>
<dbReference type="CDD" id="cd02947">
    <property type="entry name" value="TRX_family"/>
    <property type="match status" value="1"/>
</dbReference>
<dbReference type="PROSITE" id="PS00194">
    <property type="entry name" value="THIOREDOXIN_1"/>
    <property type="match status" value="1"/>
</dbReference>
<organism evidence="11 12">
    <name type="scientific">Haemophilus paracuniculus</name>
    <dbReference type="NCBI Taxonomy" id="734"/>
    <lineage>
        <taxon>Bacteria</taxon>
        <taxon>Pseudomonadati</taxon>
        <taxon>Pseudomonadota</taxon>
        <taxon>Gammaproteobacteria</taxon>
        <taxon>Pasteurellales</taxon>
        <taxon>Pasteurellaceae</taxon>
        <taxon>Haemophilus</taxon>
    </lineage>
</organism>
<feature type="domain" description="Thioredoxin" evidence="10">
    <location>
        <begin position="1"/>
        <end position="105"/>
    </location>
</feature>
<proteinExistence type="inferred from homology"/>
<evidence type="ECO:0000256" key="5">
    <source>
        <dbReference type="ARBA" id="ARBA00023284"/>
    </source>
</evidence>
<dbReference type="PANTHER" id="PTHR45663">
    <property type="entry name" value="GEO12009P1"/>
    <property type="match status" value="1"/>
</dbReference>
<feature type="active site" description="Nucleophile" evidence="8">
    <location>
        <position position="33"/>
    </location>
</feature>
<feature type="site" description="Contributes to redox potential value" evidence="8">
    <location>
        <position position="31"/>
    </location>
</feature>
<dbReference type="Proteomes" id="UP000190867">
    <property type="component" value="Unassembled WGS sequence"/>
</dbReference>
<dbReference type="PRINTS" id="PR00421">
    <property type="entry name" value="THIOREDOXIN"/>
</dbReference>
<dbReference type="STRING" id="734.B0187_04575"/>
<comment type="caution">
    <text evidence="11">The sequence shown here is derived from an EMBL/GenBank/DDBJ whole genome shotgun (WGS) entry which is preliminary data.</text>
</comment>
<evidence type="ECO:0000256" key="1">
    <source>
        <dbReference type="ARBA" id="ARBA00008987"/>
    </source>
</evidence>
<keyword evidence="4 9" id="KW-1015">Disulfide bond</keyword>
<evidence type="ECO:0000256" key="6">
    <source>
        <dbReference type="NCBIfam" id="TIGR01068"/>
    </source>
</evidence>
<evidence type="ECO:0000256" key="2">
    <source>
        <dbReference type="ARBA" id="ARBA00022448"/>
    </source>
</evidence>
<dbReference type="GO" id="GO:0005829">
    <property type="term" value="C:cytosol"/>
    <property type="evidence" value="ECO:0007669"/>
    <property type="project" value="TreeGrafter"/>
</dbReference>
<dbReference type="InterPro" id="IPR017937">
    <property type="entry name" value="Thioredoxin_CS"/>
</dbReference>
<keyword evidence="12" id="KW-1185">Reference proteome</keyword>
<dbReference type="SUPFAM" id="SSF52833">
    <property type="entry name" value="Thioredoxin-like"/>
    <property type="match status" value="1"/>
</dbReference>
<keyword evidence="5 9" id="KW-0676">Redox-active center</keyword>
<feature type="disulfide bond" description="Redox-active" evidence="9">
    <location>
        <begin position="30"/>
        <end position="33"/>
    </location>
</feature>
<accession>A0A1T0AST1</accession>
<gene>
    <name evidence="11" type="ORF">B0187_04575</name>
</gene>
<dbReference type="InterPro" id="IPR005746">
    <property type="entry name" value="Thioredoxin"/>
</dbReference>
<dbReference type="FunFam" id="3.40.30.10:FF:000001">
    <property type="entry name" value="Thioredoxin"/>
    <property type="match status" value="1"/>
</dbReference>
<dbReference type="NCBIfam" id="TIGR01068">
    <property type="entry name" value="thioredoxin"/>
    <property type="match status" value="1"/>
</dbReference>
<evidence type="ECO:0000259" key="10">
    <source>
        <dbReference type="PROSITE" id="PS51352"/>
    </source>
</evidence>
<comment type="similarity">
    <text evidence="1 7">Belongs to the thioredoxin family.</text>
</comment>
<dbReference type="GO" id="GO:0045454">
    <property type="term" value="P:cell redox homeostasis"/>
    <property type="evidence" value="ECO:0007669"/>
    <property type="project" value="TreeGrafter"/>
</dbReference>
<evidence type="ECO:0000256" key="9">
    <source>
        <dbReference type="PIRSR" id="PIRSR000077-4"/>
    </source>
</evidence>
<dbReference type="EMBL" id="MUYA01000005">
    <property type="protein sequence ID" value="OOR99591.1"/>
    <property type="molecule type" value="Genomic_DNA"/>
</dbReference>
<feature type="active site" description="Nucleophile" evidence="8">
    <location>
        <position position="30"/>
    </location>
</feature>
<dbReference type="OrthoDB" id="9790390at2"/>
<evidence type="ECO:0000256" key="4">
    <source>
        <dbReference type="ARBA" id="ARBA00023157"/>
    </source>
</evidence>
<dbReference type="Pfam" id="PF00085">
    <property type="entry name" value="Thioredoxin"/>
    <property type="match status" value="1"/>
</dbReference>
<name>A0A1T0AST1_9PAST</name>
<keyword evidence="3" id="KW-0249">Electron transport</keyword>
<feature type="site" description="Contributes to redox potential value" evidence="8">
    <location>
        <position position="32"/>
    </location>
</feature>
<evidence type="ECO:0000256" key="7">
    <source>
        <dbReference type="PIRNR" id="PIRNR000077"/>
    </source>
</evidence>
<feature type="site" description="Deprotonates C-terminal active site Cys" evidence="8">
    <location>
        <position position="24"/>
    </location>
</feature>
<dbReference type="Gene3D" id="3.40.30.10">
    <property type="entry name" value="Glutaredoxin"/>
    <property type="match status" value="1"/>
</dbReference>